<evidence type="ECO:0000259" key="2">
    <source>
        <dbReference type="PROSITE" id="PS50042"/>
    </source>
</evidence>
<evidence type="ECO:0000313" key="3">
    <source>
        <dbReference type="EMBL" id="SOE00290.1"/>
    </source>
</evidence>
<protein>
    <recommendedName>
        <fullName evidence="2">Cyclic nucleotide-binding domain-containing protein</fullName>
    </recommendedName>
</protein>
<evidence type="ECO:0000313" key="4">
    <source>
        <dbReference type="Proteomes" id="UP000219482"/>
    </source>
</evidence>
<organism evidence="3 4">
    <name type="scientific">Blastococcus haudaquaticus</name>
    <dbReference type="NCBI Taxonomy" id="1938745"/>
    <lineage>
        <taxon>Bacteria</taxon>
        <taxon>Bacillati</taxon>
        <taxon>Actinomycetota</taxon>
        <taxon>Actinomycetes</taxon>
        <taxon>Geodermatophilales</taxon>
        <taxon>Geodermatophilaceae</taxon>
        <taxon>Blastococcus</taxon>
    </lineage>
</organism>
<evidence type="ECO:0000256" key="1">
    <source>
        <dbReference type="SAM" id="MobiDB-lite"/>
    </source>
</evidence>
<dbReference type="AlphaFoldDB" id="A0A286GXM4"/>
<gene>
    <name evidence="3" type="ORF">SAMN06272739_2518</name>
</gene>
<feature type="region of interest" description="Disordered" evidence="1">
    <location>
        <begin position="1"/>
        <end position="27"/>
    </location>
</feature>
<feature type="domain" description="Cyclic nucleotide-binding" evidence="2">
    <location>
        <begin position="95"/>
        <end position="113"/>
    </location>
</feature>
<dbReference type="Proteomes" id="UP000219482">
    <property type="component" value="Unassembled WGS sequence"/>
</dbReference>
<sequence>MTSAPPRTQPRTRPRIRPGRVTPTTQQQRRLRFQATLAGIRTRAAILPATSVQRRRALQVCGAANLLTALGIRVQVVQPATPWPRERPHRLLVENSAGVFGDLALLVGVPRTAAGWSDVADRVLPVRTTARARLRDVTDAVVCPVRIGFGSATGPLLVPPRTLTEVVELRDLVIEVRLLAALGTEQRAA</sequence>
<dbReference type="InterPro" id="IPR000595">
    <property type="entry name" value="cNMP-bd_dom"/>
</dbReference>
<reference evidence="4" key="1">
    <citation type="submission" date="2017-09" db="EMBL/GenBank/DDBJ databases">
        <authorList>
            <person name="Varghese N."/>
            <person name="Submissions S."/>
        </authorList>
    </citation>
    <scope>NUCLEOTIDE SEQUENCE [LARGE SCALE GENOMIC DNA]</scope>
    <source>
        <strain evidence="4">DSM 44270</strain>
    </source>
</reference>
<proteinExistence type="predicted"/>
<keyword evidence="4" id="KW-1185">Reference proteome</keyword>
<dbReference type="EMBL" id="OCNK01000003">
    <property type="protein sequence ID" value="SOE00290.1"/>
    <property type="molecule type" value="Genomic_DNA"/>
</dbReference>
<dbReference type="PROSITE" id="PS50042">
    <property type="entry name" value="CNMP_BINDING_3"/>
    <property type="match status" value="1"/>
</dbReference>
<accession>A0A286GXM4</accession>
<dbReference type="RefSeq" id="WP_097184274.1">
    <property type="nucleotide sequence ID" value="NZ_OCNK01000003.1"/>
</dbReference>
<dbReference type="OrthoDB" id="5192813at2"/>
<name>A0A286GXM4_9ACTN</name>